<sequence>MGPDGCVLHAVMVSNTHPLVMQNPLCIRTNSGTWVHGTFILALYLDINPIHYILLNKQMNSSPINRHSQCL</sequence>
<dbReference type="EMBL" id="CM004480">
    <property type="protein sequence ID" value="OCT68512.1"/>
    <property type="molecule type" value="Genomic_DNA"/>
</dbReference>
<evidence type="ECO:0000313" key="1">
    <source>
        <dbReference type="EMBL" id="OCT68512.1"/>
    </source>
</evidence>
<reference evidence="2" key="1">
    <citation type="journal article" date="2016" name="Nature">
        <title>Genome evolution in the allotetraploid frog Xenopus laevis.</title>
        <authorList>
            <person name="Session A.M."/>
            <person name="Uno Y."/>
            <person name="Kwon T."/>
            <person name="Chapman J.A."/>
            <person name="Toyoda A."/>
            <person name="Takahashi S."/>
            <person name="Fukui A."/>
            <person name="Hikosaka A."/>
            <person name="Suzuki A."/>
            <person name="Kondo M."/>
            <person name="van Heeringen S.J."/>
            <person name="Quigley I."/>
            <person name="Heinz S."/>
            <person name="Ogino H."/>
            <person name="Ochi H."/>
            <person name="Hellsten U."/>
            <person name="Lyons J.B."/>
            <person name="Simakov O."/>
            <person name="Putnam N."/>
            <person name="Stites J."/>
            <person name="Kuroki Y."/>
            <person name="Tanaka T."/>
            <person name="Michiue T."/>
            <person name="Watanabe M."/>
            <person name="Bogdanovic O."/>
            <person name="Lister R."/>
            <person name="Georgiou G."/>
            <person name="Paranjpe S.S."/>
            <person name="van Kruijsbergen I."/>
            <person name="Shu S."/>
            <person name="Carlson J."/>
            <person name="Kinoshita T."/>
            <person name="Ohta Y."/>
            <person name="Mawaribuchi S."/>
            <person name="Jenkins J."/>
            <person name="Grimwood J."/>
            <person name="Schmutz J."/>
            <person name="Mitros T."/>
            <person name="Mozaffari S.V."/>
            <person name="Suzuki Y."/>
            <person name="Haramoto Y."/>
            <person name="Yamamoto T.S."/>
            <person name="Takagi C."/>
            <person name="Heald R."/>
            <person name="Miller K."/>
            <person name="Haudenschild C."/>
            <person name="Kitzman J."/>
            <person name="Nakayama T."/>
            <person name="Izutsu Y."/>
            <person name="Robert J."/>
            <person name="Fortriede J."/>
            <person name="Burns K."/>
            <person name="Lotay V."/>
            <person name="Karimi K."/>
            <person name="Yasuoka Y."/>
            <person name="Dichmann D.S."/>
            <person name="Flajnik M.F."/>
            <person name="Houston D.W."/>
            <person name="Shendure J."/>
            <person name="DuPasquier L."/>
            <person name="Vize P.D."/>
            <person name="Zorn A.M."/>
            <person name="Ito M."/>
            <person name="Marcotte E.M."/>
            <person name="Wallingford J.B."/>
            <person name="Ito Y."/>
            <person name="Asashima M."/>
            <person name="Ueno N."/>
            <person name="Matsuda Y."/>
            <person name="Veenstra G.J."/>
            <person name="Fujiyama A."/>
            <person name="Harland R.M."/>
            <person name="Taira M."/>
            <person name="Rokhsar D.S."/>
        </authorList>
    </citation>
    <scope>NUCLEOTIDE SEQUENCE [LARGE SCALE GENOMIC DNA]</scope>
    <source>
        <strain evidence="2">J</strain>
    </source>
</reference>
<name>A0A974C8F9_XENLA</name>
<gene>
    <name evidence="1" type="ORF">XELAEV_18039814mg</name>
</gene>
<dbReference type="AlphaFoldDB" id="A0A974C8F9"/>
<evidence type="ECO:0000313" key="2">
    <source>
        <dbReference type="Proteomes" id="UP000694892"/>
    </source>
</evidence>
<protein>
    <submittedName>
        <fullName evidence="1">Uncharacterized protein</fullName>
    </submittedName>
</protein>
<dbReference type="Proteomes" id="UP000694892">
    <property type="component" value="Chromosome 8L"/>
</dbReference>
<organism evidence="1 2">
    <name type="scientific">Xenopus laevis</name>
    <name type="common">African clawed frog</name>
    <dbReference type="NCBI Taxonomy" id="8355"/>
    <lineage>
        <taxon>Eukaryota</taxon>
        <taxon>Metazoa</taxon>
        <taxon>Chordata</taxon>
        <taxon>Craniata</taxon>
        <taxon>Vertebrata</taxon>
        <taxon>Euteleostomi</taxon>
        <taxon>Amphibia</taxon>
        <taxon>Batrachia</taxon>
        <taxon>Anura</taxon>
        <taxon>Pipoidea</taxon>
        <taxon>Pipidae</taxon>
        <taxon>Xenopodinae</taxon>
        <taxon>Xenopus</taxon>
        <taxon>Xenopus</taxon>
    </lineage>
</organism>
<accession>A0A974C8F9</accession>
<proteinExistence type="predicted"/>